<gene>
    <name evidence="1" type="ORF">PSSM7_142</name>
</gene>
<proteinExistence type="predicted"/>
<protein>
    <submittedName>
        <fullName evidence="1">Uncharacterized protein</fullName>
    </submittedName>
</protein>
<accession>E3SNQ6</accession>
<sequence length="65" mass="7499">MNEVYCIPNVLSEEQRIKLIEDSKPLLLTSEEICKATGANGYFPGKQTLSFLHENPKFYDIFNIF</sequence>
<evidence type="ECO:0000313" key="2">
    <source>
        <dbReference type="Proteomes" id="UP000006532"/>
    </source>
</evidence>
<keyword evidence="2" id="KW-1185">Reference proteome</keyword>
<dbReference type="Proteomes" id="UP000006532">
    <property type="component" value="Segment"/>
</dbReference>
<dbReference type="OrthoDB" id="37500at10239"/>
<dbReference type="EMBL" id="GU071103">
    <property type="protein sequence ID" value="ADO98965.1"/>
    <property type="molecule type" value="Genomic_DNA"/>
</dbReference>
<dbReference type="GeneID" id="10329466"/>
<dbReference type="RefSeq" id="YP_004324969.1">
    <property type="nucleotide sequence ID" value="NC_015290.1"/>
</dbReference>
<organism evidence="1 2">
    <name type="scientific">Prochlorococcus phage P-SSM7</name>
    <dbReference type="NCBI Taxonomy" id="445688"/>
    <lineage>
        <taxon>Viruses</taxon>
        <taxon>Duplodnaviria</taxon>
        <taxon>Heunggongvirae</taxon>
        <taxon>Uroviricota</taxon>
        <taxon>Caudoviricetes</taxon>
        <taxon>Pantevenvirales</taxon>
        <taxon>Kyanoviridae</taxon>
        <taxon>Palaemonvirus</taxon>
        <taxon>Palaemonvirus pssm7</taxon>
    </lineage>
</organism>
<dbReference type="KEGG" id="vg:10329466"/>
<reference evidence="1 2" key="1">
    <citation type="journal article" date="2010" name="Environ. Microbiol.">
        <title>Genomic analysis of oceanic cyanobacterial myoviruses compared with T4-like myoviruses from diverse hosts and environments.</title>
        <authorList>
            <person name="Sullivan M.B."/>
            <person name="Huang K.H."/>
            <person name="Ignacio-Espinoza J.C."/>
            <person name="Berlin A.M."/>
            <person name="Kelly L."/>
            <person name="Weigele P.R."/>
            <person name="DeFrancesco A.S."/>
            <person name="Kern S.E."/>
            <person name="Thompson L.R."/>
            <person name="Young S."/>
            <person name="Yandava C."/>
            <person name="Fu R."/>
            <person name="Krastins B."/>
            <person name="Chase M."/>
            <person name="Sarracino D."/>
            <person name="Osburne M.S."/>
            <person name="Henn M.R."/>
            <person name="Chisholm S.W."/>
        </authorList>
    </citation>
    <scope>NUCLEOTIDE SEQUENCE [LARGE SCALE GENOMIC DNA]</scope>
    <source>
        <strain evidence="1">NATL1A-15</strain>
    </source>
</reference>
<evidence type="ECO:0000313" key="1">
    <source>
        <dbReference type="EMBL" id="ADO98965.1"/>
    </source>
</evidence>
<name>E3SNQ6_9CAUD</name>